<feature type="transmembrane region" description="Helical" evidence="7">
    <location>
        <begin position="236"/>
        <end position="258"/>
    </location>
</feature>
<evidence type="ECO:0000259" key="8">
    <source>
        <dbReference type="PROSITE" id="PS50850"/>
    </source>
</evidence>
<evidence type="ECO:0000256" key="3">
    <source>
        <dbReference type="ARBA" id="ARBA00022475"/>
    </source>
</evidence>
<dbReference type="PANTHER" id="PTHR23517">
    <property type="entry name" value="RESISTANCE PROTEIN MDTM, PUTATIVE-RELATED-RELATED"/>
    <property type="match status" value="1"/>
</dbReference>
<evidence type="ECO:0000256" key="7">
    <source>
        <dbReference type="SAM" id="Phobius"/>
    </source>
</evidence>
<feature type="transmembrane region" description="Helical" evidence="7">
    <location>
        <begin position="334"/>
        <end position="353"/>
    </location>
</feature>
<evidence type="ECO:0000256" key="5">
    <source>
        <dbReference type="ARBA" id="ARBA00022989"/>
    </source>
</evidence>
<dbReference type="GO" id="GO:0022857">
    <property type="term" value="F:transmembrane transporter activity"/>
    <property type="evidence" value="ECO:0007669"/>
    <property type="project" value="InterPro"/>
</dbReference>
<feature type="transmembrane region" description="Helical" evidence="7">
    <location>
        <begin position="359"/>
        <end position="378"/>
    </location>
</feature>
<sequence>MSSRKVFYSVIFFLVTAGWAANHFAAVLVALKERAHLEPLLVNGAYGIYAAGLFPCLLAGGILADRFGGRPIVIAGTIVSALGNLGLAFSHSAAALLSGRFVVGLGVGLVVSAGTAWAARLRGAQGATLAGIFLTSGFALGPIFSGIFAYAQSRIWELYAVKFALSLLAIVVSLVIGDTPHHAVTQGPDGPAPAPAAAPAQRSSTKALATALPVAVWVFASITTAVVGLAARVAHYFPTGVFMPGIAAVLGFGTALVLQALGRRFDWGPRAGVIGALCSATVLAIAGFAGTNPTLAAFVAATIALGAAYGLCLRDGLLDVDTYAPLHARGRVLGIYYVGTYIGFALPPLLQWLEPLAGPTVPLLVLAALALTSAVVRFTQIKTGYLSRA</sequence>
<dbReference type="OrthoDB" id="5242249at2"/>
<proteinExistence type="predicted"/>
<feature type="transmembrane region" description="Helical" evidence="7">
    <location>
        <begin position="46"/>
        <end position="64"/>
    </location>
</feature>
<evidence type="ECO:0000256" key="1">
    <source>
        <dbReference type="ARBA" id="ARBA00004651"/>
    </source>
</evidence>
<keyword evidence="2" id="KW-0813">Transport</keyword>
<keyword evidence="6 7" id="KW-0472">Membrane</keyword>
<name>A0A1G9L712_9CORY</name>
<dbReference type="GO" id="GO:0005886">
    <property type="term" value="C:plasma membrane"/>
    <property type="evidence" value="ECO:0007669"/>
    <property type="project" value="UniProtKB-SubCell"/>
</dbReference>
<reference evidence="10" key="1">
    <citation type="submission" date="2016-10" db="EMBL/GenBank/DDBJ databases">
        <authorList>
            <person name="Varghese N."/>
            <person name="Submissions S."/>
        </authorList>
    </citation>
    <scope>NUCLEOTIDE SEQUENCE [LARGE SCALE GENOMIC DNA]</scope>
    <source>
        <strain evidence="10">DSM 20632</strain>
    </source>
</reference>
<keyword evidence="3" id="KW-1003">Cell membrane</keyword>
<feature type="transmembrane region" description="Helical" evidence="7">
    <location>
        <begin position="295"/>
        <end position="313"/>
    </location>
</feature>
<dbReference type="Pfam" id="PF07690">
    <property type="entry name" value="MFS_1"/>
    <property type="match status" value="1"/>
</dbReference>
<feature type="domain" description="Major facilitator superfamily (MFS) profile" evidence="8">
    <location>
        <begin position="6"/>
        <end position="385"/>
    </location>
</feature>
<dbReference type="STRING" id="38302.SAMN04488535_0036"/>
<evidence type="ECO:0000256" key="6">
    <source>
        <dbReference type="ARBA" id="ARBA00023136"/>
    </source>
</evidence>
<dbReference type="AlphaFoldDB" id="A0A1G9L712"/>
<dbReference type="RefSeq" id="WP_092147179.1">
    <property type="nucleotide sequence ID" value="NZ_LT629700.1"/>
</dbReference>
<dbReference type="PANTHER" id="PTHR23517:SF3">
    <property type="entry name" value="INTEGRAL MEMBRANE TRANSPORT PROTEIN"/>
    <property type="match status" value="1"/>
</dbReference>
<dbReference type="InterPro" id="IPR011701">
    <property type="entry name" value="MFS"/>
</dbReference>
<feature type="transmembrane region" description="Helical" evidence="7">
    <location>
        <begin position="71"/>
        <end position="89"/>
    </location>
</feature>
<evidence type="ECO:0000256" key="4">
    <source>
        <dbReference type="ARBA" id="ARBA00022692"/>
    </source>
</evidence>
<feature type="transmembrane region" description="Helical" evidence="7">
    <location>
        <begin position="158"/>
        <end position="176"/>
    </location>
</feature>
<dbReference type="InterPro" id="IPR036259">
    <property type="entry name" value="MFS_trans_sf"/>
</dbReference>
<evidence type="ECO:0000313" key="9">
    <source>
        <dbReference type="EMBL" id="SDL57684.1"/>
    </source>
</evidence>
<dbReference type="InterPro" id="IPR020846">
    <property type="entry name" value="MFS_dom"/>
</dbReference>
<evidence type="ECO:0000256" key="2">
    <source>
        <dbReference type="ARBA" id="ARBA00022448"/>
    </source>
</evidence>
<dbReference type="InterPro" id="IPR050171">
    <property type="entry name" value="MFS_Transporters"/>
</dbReference>
<feature type="transmembrane region" description="Helical" evidence="7">
    <location>
        <begin position="270"/>
        <end position="289"/>
    </location>
</feature>
<dbReference type="Proteomes" id="UP000199350">
    <property type="component" value="Chromosome I"/>
</dbReference>
<evidence type="ECO:0000313" key="10">
    <source>
        <dbReference type="Proteomes" id="UP000199350"/>
    </source>
</evidence>
<dbReference type="Gene3D" id="1.20.1250.20">
    <property type="entry name" value="MFS general substrate transporter like domains"/>
    <property type="match status" value="1"/>
</dbReference>
<accession>A0A1G9L712</accession>
<gene>
    <name evidence="9" type="ORF">SAMN04488535_0036</name>
</gene>
<keyword evidence="5 7" id="KW-1133">Transmembrane helix</keyword>
<dbReference type="PROSITE" id="PS50850">
    <property type="entry name" value="MFS"/>
    <property type="match status" value="1"/>
</dbReference>
<feature type="transmembrane region" description="Helical" evidence="7">
    <location>
        <begin position="101"/>
        <end position="119"/>
    </location>
</feature>
<dbReference type="EMBL" id="LT629700">
    <property type="protein sequence ID" value="SDL57684.1"/>
    <property type="molecule type" value="Genomic_DNA"/>
</dbReference>
<feature type="transmembrane region" description="Helical" evidence="7">
    <location>
        <begin position="207"/>
        <end position="230"/>
    </location>
</feature>
<comment type="subcellular location">
    <subcellularLocation>
        <location evidence="1">Cell membrane</location>
        <topology evidence="1">Multi-pass membrane protein</topology>
    </subcellularLocation>
</comment>
<keyword evidence="4 7" id="KW-0812">Transmembrane</keyword>
<feature type="transmembrane region" description="Helical" evidence="7">
    <location>
        <begin position="131"/>
        <end position="152"/>
    </location>
</feature>
<protein>
    <submittedName>
        <fullName evidence="9">Predicted arabinose efflux permease, MFS family</fullName>
    </submittedName>
</protein>
<organism evidence="9 10">
    <name type="scientific">Corynebacterium mycetoides</name>
    <dbReference type="NCBI Taxonomy" id="38302"/>
    <lineage>
        <taxon>Bacteria</taxon>
        <taxon>Bacillati</taxon>
        <taxon>Actinomycetota</taxon>
        <taxon>Actinomycetes</taxon>
        <taxon>Mycobacteriales</taxon>
        <taxon>Corynebacteriaceae</taxon>
        <taxon>Corynebacterium</taxon>
    </lineage>
</organism>
<dbReference type="SUPFAM" id="SSF103473">
    <property type="entry name" value="MFS general substrate transporter"/>
    <property type="match status" value="1"/>
</dbReference>
<keyword evidence="10" id="KW-1185">Reference proteome</keyword>